<dbReference type="STRING" id="756272.Plabr_2522"/>
<dbReference type="Proteomes" id="UP000006860">
    <property type="component" value="Chromosome"/>
</dbReference>
<dbReference type="KEGG" id="pbs:Plabr_2522"/>
<reference evidence="2" key="1">
    <citation type="submission" date="2011-02" db="EMBL/GenBank/DDBJ databases">
        <title>The complete genome of Planctomyces brasiliensis DSM 5305.</title>
        <authorList>
            <person name="Lucas S."/>
            <person name="Copeland A."/>
            <person name="Lapidus A."/>
            <person name="Bruce D."/>
            <person name="Goodwin L."/>
            <person name="Pitluck S."/>
            <person name="Kyrpides N."/>
            <person name="Mavromatis K."/>
            <person name="Pagani I."/>
            <person name="Ivanova N."/>
            <person name="Ovchinnikova G."/>
            <person name="Lu M."/>
            <person name="Detter J.C."/>
            <person name="Han C."/>
            <person name="Land M."/>
            <person name="Hauser L."/>
            <person name="Markowitz V."/>
            <person name="Cheng J.-F."/>
            <person name="Hugenholtz P."/>
            <person name="Woyke T."/>
            <person name="Wu D."/>
            <person name="Tindall B."/>
            <person name="Pomrenke H.G."/>
            <person name="Brambilla E."/>
            <person name="Klenk H.-P."/>
            <person name="Eisen J.A."/>
        </authorList>
    </citation>
    <scope>NUCLEOTIDE SEQUENCE [LARGE SCALE GENOMIC DNA]</scope>
    <source>
        <strain evidence="2">ATCC 49424 / DSM 5305 / JCM 21570 / NBRC 103401 / IFAM 1448</strain>
    </source>
</reference>
<protein>
    <recommendedName>
        <fullName evidence="3">Fe-S oxidoreductase</fullName>
    </recommendedName>
</protein>
<accession>F0SPX3</accession>
<proteinExistence type="predicted"/>
<keyword evidence="2" id="KW-1185">Reference proteome</keyword>
<organism evidence="1 2">
    <name type="scientific">Rubinisphaera brasiliensis (strain ATCC 49424 / DSM 5305 / JCM 21570 / IAM 15109 / NBRC 103401 / IFAM 1448)</name>
    <name type="common">Planctomyces brasiliensis</name>
    <dbReference type="NCBI Taxonomy" id="756272"/>
    <lineage>
        <taxon>Bacteria</taxon>
        <taxon>Pseudomonadati</taxon>
        <taxon>Planctomycetota</taxon>
        <taxon>Planctomycetia</taxon>
        <taxon>Planctomycetales</taxon>
        <taxon>Planctomycetaceae</taxon>
        <taxon>Rubinisphaera</taxon>
    </lineage>
</organism>
<dbReference type="AlphaFoldDB" id="F0SPX3"/>
<sequence>MLVYQTDPRLVGPHPLRPAGLPQHLIEEIDENFQGLHRGQEPLERCLWFDSATRKCRHYQWRPQVCRDYELGGDACLATREKGGLMQIAE</sequence>
<dbReference type="eggNOG" id="COG0727">
    <property type="taxonomic scope" value="Bacteria"/>
</dbReference>
<evidence type="ECO:0008006" key="3">
    <source>
        <dbReference type="Google" id="ProtNLM"/>
    </source>
</evidence>
<dbReference type="HOGENOM" id="CLU_2438927_0_0_0"/>
<dbReference type="Pfam" id="PF03692">
    <property type="entry name" value="CxxCxxCC"/>
    <property type="match status" value="1"/>
</dbReference>
<gene>
    <name evidence="1" type="ordered locus">Plabr_2522</name>
</gene>
<dbReference type="EMBL" id="CP002546">
    <property type="protein sequence ID" value="ADY60123.1"/>
    <property type="molecule type" value="Genomic_DNA"/>
</dbReference>
<evidence type="ECO:0000313" key="1">
    <source>
        <dbReference type="EMBL" id="ADY60123.1"/>
    </source>
</evidence>
<evidence type="ECO:0000313" key="2">
    <source>
        <dbReference type="Proteomes" id="UP000006860"/>
    </source>
</evidence>
<name>F0SPX3_RUBBR</name>
<dbReference type="InterPro" id="IPR005358">
    <property type="entry name" value="Puta_zinc/iron-chelating_dom"/>
</dbReference>